<dbReference type="InterPro" id="IPR037508">
    <property type="entry name" value="Msb1/Mug8"/>
</dbReference>
<feature type="compositionally biased region" description="Acidic residues" evidence="1">
    <location>
        <begin position="1082"/>
        <end position="1091"/>
    </location>
</feature>
<feature type="compositionally biased region" description="Pro residues" evidence="1">
    <location>
        <begin position="888"/>
        <end position="900"/>
    </location>
</feature>
<feature type="compositionally biased region" description="Basic and acidic residues" evidence="1">
    <location>
        <begin position="439"/>
        <end position="450"/>
    </location>
</feature>
<feature type="compositionally biased region" description="Polar residues" evidence="1">
    <location>
        <begin position="908"/>
        <end position="929"/>
    </location>
</feature>
<feature type="domain" description="Meiotically up-regulated protein Msb1/Mug8" evidence="2">
    <location>
        <begin position="178"/>
        <end position="390"/>
    </location>
</feature>
<dbReference type="Pfam" id="PF08101">
    <property type="entry name" value="Msb1-Mug8_dom"/>
    <property type="match status" value="1"/>
</dbReference>
<dbReference type="EMBL" id="JBAHYK010001997">
    <property type="protein sequence ID" value="KAL0566142.1"/>
    <property type="molecule type" value="Genomic_DNA"/>
</dbReference>
<feature type="compositionally biased region" description="Basic and acidic residues" evidence="1">
    <location>
        <begin position="1065"/>
        <end position="1081"/>
    </location>
</feature>
<feature type="compositionally biased region" description="Polar residues" evidence="1">
    <location>
        <begin position="1"/>
        <end position="24"/>
    </location>
</feature>
<dbReference type="PANTHER" id="PTHR28093">
    <property type="entry name" value="MORPHOGENESIS-RELATED PROTEIN MSB1"/>
    <property type="match status" value="1"/>
</dbReference>
<feature type="region of interest" description="Disordered" evidence="1">
    <location>
        <begin position="882"/>
        <end position="1007"/>
    </location>
</feature>
<dbReference type="Proteomes" id="UP001465976">
    <property type="component" value="Unassembled WGS sequence"/>
</dbReference>
<dbReference type="SUPFAM" id="SSF48350">
    <property type="entry name" value="GTPase activation domain, GAP"/>
    <property type="match status" value="1"/>
</dbReference>
<comment type="caution">
    <text evidence="3">The sequence shown here is derived from an EMBL/GenBank/DDBJ whole genome shotgun (WGS) entry which is preliminary data.</text>
</comment>
<name>A0ABR3ETC0_9AGAR</name>
<evidence type="ECO:0000313" key="4">
    <source>
        <dbReference type="Proteomes" id="UP001465976"/>
    </source>
</evidence>
<feature type="region of interest" description="Disordered" evidence="1">
    <location>
        <begin position="432"/>
        <end position="458"/>
    </location>
</feature>
<feature type="compositionally biased region" description="Polar residues" evidence="1">
    <location>
        <begin position="67"/>
        <end position="78"/>
    </location>
</feature>
<feature type="compositionally biased region" description="Pro residues" evidence="1">
    <location>
        <begin position="1205"/>
        <end position="1219"/>
    </location>
</feature>
<feature type="region of interest" description="Disordered" evidence="1">
    <location>
        <begin position="1"/>
        <end position="88"/>
    </location>
</feature>
<evidence type="ECO:0000256" key="1">
    <source>
        <dbReference type="SAM" id="MobiDB-lite"/>
    </source>
</evidence>
<gene>
    <name evidence="3" type="ORF">V5O48_015876</name>
</gene>
<proteinExistence type="predicted"/>
<feature type="region of interest" description="Disordered" evidence="1">
    <location>
        <begin position="1049"/>
        <end position="1333"/>
    </location>
</feature>
<feature type="compositionally biased region" description="Basic and acidic residues" evidence="1">
    <location>
        <begin position="1146"/>
        <end position="1168"/>
    </location>
</feature>
<dbReference type="InterPro" id="IPR012965">
    <property type="entry name" value="Msb1/Mug8_dom"/>
</dbReference>
<sequence length="1333" mass="146369">MPSLFSRSRTASTPYPQSPDSPTTADEFGRVSSRQSNHKGSSGGGGLFGNSKRDKKKAAAKEAQLSRLRNVSGVTSPGPSIHSPVDAGDGFGANEGGVFEYAGVFIQEGAFFPTILEKPSFDINNGANHALDRSLNSSYSSTLSTSSNTSSFTSPMNNTTMDHPYLSYQRHVILSIDAVARLVEVLCEELGTRGGITTPFIFSTLALDISPTRIRRLIDAFLATCTSTHLYHHRITREKSMAEKEYTEQKWREEARFAGMHELGMVLRWALARVVRVSGGQECRGLLAYEWYSQWRDEEEALLYPPAHFTALLPSLPVPVRDILLTILSLLARLTANSATSGHTPPTLSPLFGPLLFGLGPPSLPFHHTYVYYLRSVNALEHVLLAFVRWQDTPRSATNSPNLLGEGSQTTLGVPKKLKEWIKGYPATLPHLNPSLARRQQEGMRPEPRKGARTTRVLSVKRNVRSYERDLVKYSASWSRRAGFLQGQPQASQASLMGGLESSREWDRIAPITRRGASERQPPKYSEVYRKRMNLPSSVNPDLGLTSTSGANPNDLDFGYGLGSMSLNNSTSGTKDFLGVGNTRGLSSTTTSDDRFKSLTDLKWGEFESLGFGGLGTGGVGDKKLEFDLTESARSARAMKRQTLGWDDFSAAGFSRSDDPLKATLQFSAPLTATIESWPKEREEIVRKLKKKEKALPPFGWDTSPVVGAEEVIEEAFIDIFCDLIWGSGWGEGLAGLSGLRDEGITTKDGLRIQLEDRECSWALVEFKSLPTSRTQLSSRPAHYPKPAENDARTAATLMLFEEFVPLEYRQQLATLVSGNRKRLPSLFSPKKSQWKQAATLNGRPYVVGHVPSGPNYREMEFEGLLRGDGGGETRLLSLSTSVKAPKSAPPVEKPPPLPQPSALALEKQTSVSEDMHSDSTLQSASGATQKRKFKLPTSPAVGARNRASGLPPAEYSSVDFETRLRGYSDDSNSVGGSSLDEYADPDEDEEKRKKRERRESRRPPEEAWVDILVGTQERRMAGQDAVMRSKDPEAASMEVAQALAAVQNHRREFSPSDDEEDVAEKEKEMKRVLHEQRPYGDYDEDEDLSEIETVPRRERPRESYASTVDYTDDGQGDASYPVDNYPEEDEATKEEPKKKLGYFDLHPERRPTSMLDDDPRARAIEKYDDSDDEVDDAQFATPAAPTPALAAAPTTPQGHVRPLPVIPPPQAAVTPPEPSSSTPISQPVAKPLPSKTASLIEMYREKEKGSPAPGAGGAPNVPSSTASKIPVRAGGKSELPAPPKAPSPPRNEPSPETLAEPPKIMEETGRASPGRYIHGAPLHNVLEEEEEE</sequence>
<accession>A0ABR3ETC0</accession>
<evidence type="ECO:0000313" key="3">
    <source>
        <dbReference type="EMBL" id="KAL0566142.1"/>
    </source>
</evidence>
<feature type="compositionally biased region" description="Basic and acidic residues" evidence="1">
    <location>
        <begin position="1094"/>
        <end position="1103"/>
    </location>
</feature>
<dbReference type="InterPro" id="IPR008936">
    <property type="entry name" value="Rho_GTPase_activation_prot"/>
</dbReference>
<evidence type="ECO:0000259" key="2">
    <source>
        <dbReference type="Pfam" id="PF08101"/>
    </source>
</evidence>
<feature type="compositionally biased region" description="Low complexity" evidence="1">
    <location>
        <begin position="1181"/>
        <end position="1197"/>
    </location>
</feature>
<feature type="compositionally biased region" description="Pro residues" evidence="1">
    <location>
        <begin position="1281"/>
        <end position="1293"/>
    </location>
</feature>
<organism evidence="3 4">
    <name type="scientific">Marasmius crinis-equi</name>
    <dbReference type="NCBI Taxonomy" id="585013"/>
    <lineage>
        <taxon>Eukaryota</taxon>
        <taxon>Fungi</taxon>
        <taxon>Dikarya</taxon>
        <taxon>Basidiomycota</taxon>
        <taxon>Agaricomycotina</taxon>
        <taxon>Agaricomycetes</taxon>
        <taxon>Agaricomycetidae</taxon>
        <taxon>Agaricales</taxon>
        <taxon>Marasmiineae</taxon>
        <taxon>Marasmiaceae</taxon>
        <taxon>Marasmius</taxon>
    </lineage>
</organism>
<dbReference type="Gene3D" id="1.10.555.10">
    <property type="entry name" value="Rho GTPase activation protein"/>
    <property type="match status" value="1"/>
</dbReference>
<keyword evidence="4" id="KW-1185">Reference proteome</keyword>
<reference evidence="3 4" key="1">
    <citation type="submission" date="2024-02" db="EMBL/GenBank/DDBJ databases">
        <title>A draft genome for the cacao thread blight pathogen Marasmius crinis-equi.</title>
        <authorList>
            <person name="Cohen S.P."/>
            <person name="Baruah I.K."/>
            <person name="Amoako-Attah I."/>
            <person name="Bukari Y."/>
            <person name="Meinhardt L.W."/>
            <person name="Bailey B.A."/>
        </authorList>
    </citation>
    <scope>NUCLEOTIDE SEQUENCE [LARGE SCALE GENOMIC DNA]</scope>
    <source>
        <strain evidence="3 4">GH-76</strain>
    </source>
</reference>
<dbReference type="PANTHER" id="PTHR28093:SF1">
    <property type="entry name" value="MORPHOGENESIS-RELATED PROTEIN MSB1"/>
    <property type="match status" value="1"/>
</dbReference>
<protein>
    <recommendedName>
        <fullName evidence="2">Meiotically up-regulated protein Msb1/Mug8 domain-containing protein</fullName>
    </recommendedName>
</protein>